<dbReference type="GO" id="GO:0016020">
    <property type="term" value="C:membrane"/>
    <property type="evidence" value="ECO:0007669"/>
    <property type="project" value="UniProtKB-SubCell"/>
</dbReference>
<comment type="caution">
    <text evidence="8">The sequence shown here is derived from an EMBL/GenBank/DDBJ whole genome shotgun (WGS) entry which is preliminary data.</text>
</comment>
<feature type="region of interest" description="Disordered" evidence="5">
    <location>
        <begin position="366"/>
        <end position="390"/>
    </location>
</feature>
<keyword evidence="2 6" id="KW-0812">Transmembrane</keyword>
<sequence>MQSCARVQYGVPLFKVTPRNRNSTLKEVVSLFMKSTHHLRRNSKPLKMSDSVFVKSVRIATVVTLYWVISISMVFLNKYLLSSPDLKLDAPLFVTWFQCVVCLICLFLLSFLGDKYPRIDKFPAFTIDLKVSREVLPLSIVFVGMITFNNLCLKYLGVSFYNVGRSLTTVFNVICSFIILGQKTSCKAMFCCSIIICGFLLGVDQEGNSGELSYLGILFGVLASLCVSLNAIFTKKVLPVVDSNIWRLQLYNNFNAVFLFLPLMVICGEVKVIYGFHMLKSVYFWGVMVLGGLFGIAIGYVTGLQIKVTSPLTHNVSGTAKACAQTILSVTVNHEIKTALWWLSNALVLGGSTAYTFVKHSEMKAQHNKAEQTHKGNGNHGEQKNGGNVV</sequence>
<evidence type="ECO:0000256" key="1">
    <source>
        <dbReference type="ARBA" id="ARBA00004141"/>
    </source>
</evidence>
<keyword evidence="9" id="KW-1185">Reference proteome</keyword>
<dbReference type="Proteomes" id="UP001159428">
    <property type="component" value="Unassembled WGS sequence"/>
</dbReference>
<feature type="transmembrane region" description="Helical" evidence="6">
    <location>
        <begin position="254"/>
        <end position="276"/>
    </location>
</feature>
<feature type="transmembrane region" description="Helical" evidence="6">
    <location>
        <begin position="93"/>
        <end position="114"/>
    </location>
</feature>
<name>A0AAU9X4H9_9CNID</name>
<evidence type="ECO:0000256" key="2">
    <source>
        <dbReference type="ARBA" id="ARBA00022692"/>
    </source>
</evidence>
<evidence type="ECO:0000256" key="3">
    <source>
        <dbReference type="ARBA" id="ARBA00022989"/>
    </source>
</evidence>
<proteinExistence type="predicted"/>
<reference evidence="8 9" key="1">
    <citation type="submission" date="2022-05" db="EMBL/GenBank/DDBJ databases">
        <authorList>
            <consortium name="Genoscope - CEA"/>
            <person name="William W."/>
        </authorList>
    </citation>
    <scope>NUCLEOTIDE SEQUENCE [LARGE SCALE GENOMIC DNA]</scope>
</reference>
<protein>
    <recommendedName>
        <fullName evidence="7">Sugar phosphate transporter domain-containing protein</fullName>
    </recommendedName>
</protein>
<feature type="domain" description="Sugar phosphate transporter" evidence="7">
    <location>
        <begin position="58"/>
        <end position="355"/>
    </location>
</feature>
<evidence type="ECO:0000256" key="4">
    <source>
        <dbReference type="ARBA" id="ARBA00023136"/>
    </source>
</evidence>
<feature type="transmembrane region" description="Helical" evidence="6">
    <location>
        <begin position="57"/>
        <end position="81"/>
    </location>
</feature>
<accession>A0AAU9X4H9</accession>
<evidence type="ECO:0000313" key="8">
    <source>
        <dbReference type="EMBL" id="CAH3136349.1"/>
    </source>
</evidence>
<evidence type="ECO:0000313" key="9">
    <source>
        <dbReference type="Proteomes" id="UP001159428"/>
    </source>
</evidence>
<feature type="transmembrane region" description="Helical" evidence="6">
    <location>
        <begin position="135"/>
        <end position="157"/>
    </location>
</feature>
<evidence type="ECO:0000259" key="7">
    <source>
        <dbReference type="Pfam" id="PF03151"/>
    </source>
</evidence>
<feature type="transmembrane region" description="Helical" evidence="6">
    <location>
        <begin position="188"/>
        <end position="203"/>
    </location>
</feature>
<evidence type="ECO:0000256" key="5">
    <source>
        <dbReference type="SAM" id="MobiDB-lite"/>
    </source>
</evidence>
<feature type="transmembrane region" description="Helical" evidence="6">
    <location>
        <begin position="215"/>
        <end position="233"/>
    </location>
</feature>
<evidence type="ECO:0000256" key="6">
    <source>
        <dbReference type="SAM" id="Phobius"/>
    </source>
</evidence>
<dbReference type="EMBL" id="CALNXJ010000030">
    <property type="protein sequence ID" value="CAH3136349.1"/>
    <property type="molecule type" value="Genomic_DNA"/>
</dbReference>
<dbReference type="AlphaFoldDB" id="A0AAU9X4H9"/>
<feature type="transmembrane region" description="Helical" evidence="6">
    <location>
        <begin position="282"/>
        <end position="301"/>
    </location>
</feature>
<organism evidence="8 9">
    <name type="scientific">Pocillopora meandrina</name>
    <dbReference type="NCBI Taxonomy" id="46732"/>
    <lineage>
        <taxon>Eukaryota</taxon>
        <taxon>Metazoa</taxon>
        <taxon>Cnidaria</taxon>
        <taxon>Anthozoa</taxon>
        <taxon>Hexacorallia</taxon>
        <taxon>Scleractinia</taxon>
        <taxon>Astrocoeniina</taxon>
        <taxon>Pocilloporidae</taxon>
        <taxon>Pocillopora</taxon>
    </lineage>
</organism>
<comment type="subcellular location">
    <subcellularLocation>
        <location evidence="1">Membrane</location>
        <topology evidence="1">Multi-pass membrane protein</topology>
    </subcellularLocation>
</comment>
<dbReference type="PANTHER" id="PTHR11132">
    <property type="entry name" value="SOLUTE CARRIER FAMILY 35"/>
    <property type="match status" value="1"/>
</dbReference>
<gene>
    <name evidence="8" type="ORF">PMEA_00017667</name>
</gene>
<dbReference type="InterPro" id="IPR004853">
    <property type="entry name" value="Sugar_P_trans_dom"/>
</dbReference>
<keyword evidence="4 6" id="KW-0472">Membrane</keyword>
<dbReference type="Pfam" id="PF03151">
    <property type="entry name" value="TPT"/>
    <property type="match status" value="1"/>
</dbReference>
<dbReference type="InterPro" id="IPR050186">
    <property type="entry name" value="TPT_transporter"/>
</dbReference>
<keyword evidence="3 6" id="KW-1133">Transmembrane helix</keyword>